<feature type="chain" id="PRO_5018670022" description="Fibronectin type-III domain-containing protein" evidence="3">
    <location>
        <begin position="33"/>
        <end position="540"/>
    </location>
</feature>
<evidence type="ECO:0000313" key="6">
    <source>
        <dbReference type="Proteomes" id="UP001501940"/>
    </source>
</evidence>
<dbReference type="GO" id="GO:0005886">
    <property type="term" value="C:plasma membrane"/>
    <property type="evidence" value="ECO:0007669"/>
    <property type="project" value="TreeGrafter"/>
</dbReference>
<feature type="signal peptide" evidence="3">
    <location>
        <begin position="1"/>
        <end position="32"/>
    </location>
</feature>
<keyword evidence="3" id="KW-0732">Signal</keyword>
<dbReference type="Pfam" id="PF09294">
    <property type="entry name" value="Interfer-bind"/>
    <property type="match status" value="1"/>
</dbReference>
<gene>
    <name evidence="5" type="primary">IFNAR2</name>
</gene>
<organism evidence="5 6">
    <name type="scientific">Amphiprion ocellaris</name>
    <name type="common">Clown anemonefish</name>
    <dbReference type="NCBI Taxonomy" id="80972"/>
    <lineage>
        <taxon>Eukaryota</taxon>
        <taxon>Metazoa</taxon>
        <taxon>Chordata</taxon>
        <taxon>Craniata</taxon>
        <taxon>Vertebrata</taxon>
        <taxon>Euteleostomi</taxon>
        <taxon>Actinopterygii</taxon>
        <taxon>Neopterygii</taxon>
        <taxon>Teleostei</taxon>
        <taxon>Neoteleostei</taxon>
        <taxon>Acanthomorphata</taxon>
        <taxon>Ovalentaria</taxon>
        <taxon>Pomacentridae</taxon>
        <taxon>Amphiprion</taxon>
    </lineage>
</organism>
<dbReference type="InterPro" id="IPR050650">
    <property type="entry name" value="Type-II_Cytokine-TF_Rcpt"/>
</dbReference>
<name>A0A3Q1BTY0_AMPOC</name>
<reference evidence="5 6" key="1">
    <citation type="submission" date="2022-01" db="EMBL/GenBank/DDBJ databases">
        <title>A chromosome-scale genome assembly of the false clownfish, Amphiprion ocellaris.</title>
        <authorList>
            <person name="Ryu T."/>
        </authorList>
    </citation>
    <scope>NUCLEOTIDE SEQUENCE [LARGE SCALE GENOMIC DNA]</scope>
</reference>
<keyword evidence="2" id="KW-1133">Transmembrane helix</keyword>
<dbReference type="STRING" id="80972.ENSAOCP00000017795"/>
<dbReference type="OrthoDB" id="8947665at2759"/>
<dbReference type="Gene3D" id="2.60.40.10">
    <property type="entry name" value="Immunoglobulins"/>
    <property type="match status" value="1"/>
</dbReference>
<dbReference type="InterPro" id="IPR013783">
    <property type="entry name" value="Ig-like_fold"/>
</dbReference>
<dbReference type="OMA" id="THSGYTD"/>
<sequence>MRPTHCLLLYEYKRMNCLLLVLHILLLDSAVTFLPAPVNISVISHNFNHVLHWDPGSGTPPGTQYIISKRIRSGKQERQHNSTRTSFNLKLHNRRTYFLMVQASYNQTLSPWSYRVTFTPFKDTIIDPPEVSLAGCGNCIQVNISLPKAETQVDIQKFYDASFRVMWNKTEKGKPEVLTTRNKSFTLSNLEKGVEYCVRVHWEMLLKIKTEQSPQKCTFTSHVEPENGTFLLGAVTAVLIFVLIALTMSTYCLYYTGFLCRLPAAVPRAIITALNAGYILTPERTTPCQISISSEMGKQRKYNPAISLRATGEANSEVWDDDEDDEDKIHIYLDKDRELSSGDGPCQDSGNVSGKSKPAALGDSGSLIVRPSVEVEALYTDFDQDEDKAVEAEVSLMHRGDQTGVQGQVTGEVDEEVMKEEVMKEVVEMQDLSNVNLFSVTLAAFAEGDEEQQEEEQSTGCSPTDFLIVPTPDHLLTSHSKQILNHTHSQTESDNDTLLSLQTTQADIIVTGFDSRCADILLQHESTEEEEEFSGYLGHR</sequence>
<accession>A0A3Q1BTY0</accession>
<dbReference type="Pfam" id="PF01108">
    <property type="entry name" value="Tissue_fac"/>
    <property type="match status" value="1"/>
</dbReference>
<dbReference type="Proteomes" id="UP001501940">
    <property type="component" value="Chromosome 11"/>
</dbReference>
<dbReference type="InterPro" id="IPR015373">
    <property type="entry name" value="Interferon/interleukin_rcp_dom"/>
</dbReference>
<dbReference type="CDD" id="cd00063">
    <property type="entry name" value="FN3"/>
    <property type="match status" value="1"/>
</dbReference>
<dbReference type="InterPro" id="IPR003961">
    <property type="entry name" value="FN3_dom"/>
</dbReference>
<protein>
    <recommendedName>
        <fullName evidence="4">Fibronectin type-III domain-containing protein</fullName>
    </recommendedName>
</protein>
<dbReference type="GO" id="GO:0004896">
    <property type="term" value="F:cytokine receptor activity"/>
    <property type="evidence" value="ECO:0007669"/>
    <property type="project" value="TreeGrafter"/>
</dbReference>
<evidence type="ECO:0000259" key="4">
    <source>
        <dbReference type="PROSITE" id="PS50853"/>
    </source>
</evidence>
<feature type="region of interest" description="Disordered" evidence="1">
    <location>
        <begin position="337"/>
        <end position="364"/>
    </location>
</feature>
<dbReference type="GeneTree" id="ENSGT00940000158231"/>
<dbReference type="PROSITE" id="PS50853">
    <property type="entry name" value="FN3"/>
    <property type="match status" value="1"/>
</dbReference>
<feature type="domain" description="Fibronectin type-III" evidence="4">
    <location>
        <begin position="34"/>
        <end position="124"/>
    </location>
</feature>
<evidence type="ECO:0000256" key="1">
    <source>
        <dbReference type="SAM" id="MobiDB-lite"/>
    </source>
</evidence>
<dbReference type="PANTHER" id="PTHR20859">
    <property type="entry name" value="INTERFERON/INTERLEUKIN RECEPTOR"/>
    <property type="match status" value="1"/>
</dbReference>
<evidence type="ECO:0000256" key="3">
    <source>
        <dbReference type="SAM" id="SignalP"/>
    </source>
</evidence>
<keyword evidence="2" id="KW-0472">Membrane</keyword>
<evidence type="ECO:0000256" key="2">
    <source>
        <dbReference type="SAM" id="Phobius"/>
    </source>
</evidence>
<keyword evidence="6" id="KW-1185">Reference proteome</keyword>
<dbReference type="SUPFAM" id="SSF49265">
    <property type="entry name" value="Fibronectin type III"/>
    <property type="match status" value="2"/>
</dbReference>
<proteinExistence type="predicted"/>
<reference evidence="5" key="3">
    <citation type="submission" date="2025-09" db="UniProtKB">
        <authorList>
            <consortium name="Ensembl"/>
        </authorList>
    </citation>
    <scope>IDENTIFICATION</scope>
</reference>
<evidence type="ECO:0000313" key="5">
    <source>
        <dbReference type="Ensembl" id="ENSAOCP00000017795.1"/>
    </source>
</evidence>
<dbReference type="InterPro" id="IPR036116">
    <property type="entry name" value="FN3_sf"/>
</dbReference>
<feature type="transmembrane region" description="Helical" evidence="2">
    <location>
        <begin position="230"/>
        <end position="254"/>
    </location>
</feature>
<dbReference type="AlphaFoldDB" id="A0A3Q1BTY0"/>
<reference evidence="5" key="2">
    <citation type="submission" date="2025-08" db="UniProtKB">
        <authorList>
            <consortium name="Ensembl"/>
        </authorList>
    </citation>
    <scope>IDENTIFICATION</scope>
</reference>
<dbReference type="PANTHER" id="PTHR20859:SF53">
    <property type="entry name" value="INTERLEUKIN-22 RECEPTOR SUBUNIT ALPHA-1"/>
    <property type="match status" value="1"/>
</dbReference>
<dbReference type="Ensembl" id="ENSAOCT00000032839.2">
    <property type="protein sequence ID" value="ENSAOCP00000017795.1"/>
    <property type="gene ID" value="ENSAOCG00000022909.2"/>
</dbReference>
<keyword evidence="2" id="KW-0812">Transmembrane</keyword>